<reference evidence="2" key="1">
    <citation type="submission" date="2022-11" db="EMBL/GenBank/DDBJ databases">
        <authorList>
            <person name="Kikuchi T."/>
        </authorList>
    </citation>
    <scope>NUCLEOTIDE SEQUENCE</scope>
    <source>
        <strain evidence="2">PS1010</strain>
    </source>
</reference>
<evidence type="ECO:0000256" key="1">
    <source>
        <dbReference type="SAM" id="MobiDB-lite"/>
    </source>
</evidence>
<dbReference type="OrthoDB" id="10581161at2759"/>
<organism evidence="2 3">
    <name type="scientific">Caenorhabditis angaria</name>
    <dbReference type="NCBI Taxonomy" id="860376"/>
    <lineage>
        <taxon>Eukaryota</taxon>
        <taxon>Metazoa</taxon>
        <taxon>Ecdysozoa</taxon>
        <taxon>Nematoda</taxon>
        <taxon>Chromadorea</taxon>
        <taxon>Rhabditida</taxon>
        <taxon>Rhabditina</taxon>
        <taxon>Rhabditomorpha</taxon>
        <taxon>Rhabditoidea</taxon>
        <taxon>Rhabditidae</taxon>
        <taxon>Peloderinae</taxon>
        <taxon>Caenorhabditis</taxon>
    </lineage>
</organism>
<comment type="caution">
    <text evidence="2">The sequence shown here is derived from an EMBL/GenBank/DDBJ whole genome shotgun (WGS) entry which is preliminary data.</text>
</comment>
<keyword evidence="3" id="KW-1185">Reference proteome</keyword>
<sequence>MKSDELANASPSKENLLLPQTTTPPVRDDFSVGTPLPNTPLADPVGGKDHSLLDIESIKAEKKATKSKQMEAERKKRQLSKELQLDQ</sequence>
<dbReference type="AlphaFoldDB" id="A0A9P1N425"/>
<feature type="region of interest" description="Disordered" evidence="1">
    <location>
        <begin position="1"/>
        <end position="49"/>
    </location>
</feature>
<feature type="compositionally biased region" description="Polar residues" evidence="1">
    <location>
        <begin position="9"/>
        <end position="24"/>
    </location>
</feature>
<protein>
    <submittedName>
        <fullName evidence="2">Uncharacterized protein</fullName>
    </submittedName>
</protein>
<dbReference type="Proteomes" id="UP001152747">
    <property type="component" value="Unassembled WGS sequence"/>
</dbReference>
<dbReference type="EMBL" id="CANHGI010000004">
    <property type="protein sequence ID" value="CAI5447160.1"/>
    <property type="molecule type" value="Genomic_DNA"/>
</dbReference>
<proteinExistence type="predicted"/>
<evidence type="ECO:0000313" key="2">
    <source>
        <dbReference type="EMBL" id="CAI5447160.1"/>
    </source>
</evidence>
<name>A0A9P1N425_9PELO</name>
<evidence type="ECO:0000313" key="3">
    <source>
        <dbReference type="Proteomes" id="UP001152747"/>
    </source>
</evidence>
<accession>A0A9P1N425</accession>
<feature type="region of interest" description="Disordered" evidence="1">
    <location>
        <begin position="62"/>
        <end position="87"/>
    </location>
</feature>
<gene>
    <name evidence="2" type="ORF">CAMP_LOCUS9797</name>
</gene>